<dbReference type="Pfam" id="PF22483">
    <property type="entry name" value="Mu-transpos_C_2"/>
    <property type="match status" value="1"/>
</dbReference>
<dbReference type="Gene3D" id="3.30.420.10">
    <property type="entry name" value="Ribonuclease H-like superfamily/Ribonuclease H"/>
    <property type="match status" value="1"/>
</dbReference>
<dbReference type="RefSeq" id="WP_107033530.1">
    <property type="nucleotide sequence ID" value="NZ_PUEC01000066.1"/>
</dbReference>
<comment type="similarity">
    <text evidence="1">Belongs to the transposase IS21/IS408/IS1162 family.</text>
</comment>
<dbReference type="SUPFAM" id="SSF53098">
    <property type="entry name" value="Ribonuclease H-like"/>
    <property type="match status" value="1"/>
</dbReference>
<evidence type="ECO:0000313" key="5">
    <source>
        <dbReference type="Proteomes" id="UP000244905"/>
    </source>
</evidence>
<dbReference type="InterPro" id="IPR036397">
    <property type="entry name" value="RNaseH_sf"/>
</dbReference>
<name>A0A2V1ILW5_9BACT</name>
<dbReference type="InterPro" id="IPR054353">
    <property type="entry name" value="IstA-like_C"/>
</dbReference>
<evidence type="ECO:0000256" key="1">
    <source>
        <dbReference type="ARBA" id="ARBA00009277"/>
    </source>
</evidence>
<dbReference type="EMBL" id="PUEC01000066">
    <property type="protein sequence ID" value="PWB00028.1"/>
    <property type="molecule type" value="Genomic_DNA"/>
</dbReference>
<keyword evidence="5" id="KW-1185">Reference proteome</keyword>
<feature type="domain" description="Integrase catalytic" evidence="3">
    <location>
        <begin position="130"/>
        <end position="328"/>
    </location>
</feature>
<feature type="region of interest" description="Disordered" evidence="2">
    <location>
        <begin position="485"/>
        <end position="511"/>
    </location>
</feature>
<organism evidence="4 5">
    <name type="scientific">Duncaniella muris</name>
    <dbReference type="NCBI Taxonomy" id="2094150"/>
    <lineage>
        <taxon>Bacteria</taxon>
        <taxon>Pseudomonadati</taxon>
        <taxon>Bacteroidota</taxon>
        <taxon>Bacteroidia</taxon>
        <taxon>Bacteroidales</taxon>
        <taxon>Muribaculaceae</taxon>
        <taxon>Duncaniella</taxon>
    </lineage>
</organism>
<dbReference type="NCBIfam" id="NF033546">
    <property type="entry name" value="transpos_IS21"/>
    <property type="match status" value="1"/>
</dbReference>
<dbReference type="PANTHER" id="PTHR35004:SF8">
    <property type="entry name" value="TRANSPOSASE RV3428C-RELATED"/>
    <property type="match status" value="1"/>
</dbReference>
<sequence length="533" mass="61563">MIAKLKNILRCYAVGMGIKETANTFHISRNTVRKYVRLFISSGKPTDQLLELTEEQLRDMFGCTEFRHREPSQRQLELDALIPDYVARLSRKGMTVRKLFNEYREGHPDGFQESVFKRTVRQYRFHTTVVGHVEHYAADQMYIDFAGDRLAVVDEMTGEVKKAEVFVAILPFSHYTYCEAVWSQRKEDLIKACQNAFQYFEGVVAAIVPDNLKAAVKTSDRNEPVINEEFAAFAEHYGCAVYPARVRHPKDKALVENAVKLLYRSVYLDIEGMVFNTLDELNTAIHISLLDFNEKPMAGRELSRRDIFLRGEKDFLRPLPEKLFVMKERKLMTVGKNCYVSLFKHHYSVPREHVGKRVVILYDADTVEIYCGLNLVATHDRCDIPYTYSWKKEHNLPGHYGPYDKDLEELFRRAAEIDNIVLDYLREVDRRMQYPPKSFSSCRGILSLDKKYGTDRLIAACACASQKSEYGYQALREVLEQGDDADFLPDEDGTVHTPAQSSPAPVHKNIRGREYYSVNHKENVKNDNSNDNK</sequence>
<reference evidence="5" key="1">
    <citation type="submission" date="2018-02" db="EMBL/GenBank/DDBJ databases">
        <authorList>
            <person name="Clavel T."/>
            <person name="Strowig T."/>
        </authorList>
    </citation>
    <scope>NUCLEOTIDE SEQUENCE [LARGE SCALE GENOMIC DNA]</scope>
    <source>
        <strain evidence="5">DSM 103720</strain>
    </source>
</reference>
<proteinExistence type="inferred from homology"/>
<dbReference type="PROSITE" id="PS50994">
    <property type="entry name" value="INTEGRASE"/>
    <property type="match status" value="1"/>
</dbReference>
<comment type="caution">
    <text evidence="4">The sequence shown here is derived from an EMBL/GenBank/DDBJ whole genome shotgun (WGS) entry which is preliminary data.</text>
</comment>
<dbReference type="PANTHER" id="PTHR35004">
    <property type="entry name" value="TRANSPOSASE RV3428C-RELATED"/>
    <property type="match status" value="1"/>
</dbReference>
<dbReference type="GO" id="GO:0015074">
    <property type="term" value="P:DNA integration"/>
    <property type="evidence" value="ECO:0007669"/>
    <property type="project" value="InterPro"/>
</dbReference>
<dbReference type="GO" id="GO:0003676">
    <property type="term" value="F:nucleic acid binding"/>
    <property type="evidence" value="ECO:0007669"/>
    <property type="project" value="InterPro"/>
</dbReference>
<dbReference type="GeneID" id="82527428"/>
<gene>
    <name evidence="4" type="ORF">C5O23_14035</name>
</gene>
<dbReference type="InterPro" id="IPR012337">
    <property type="entry name" value="RNaseH-like_sf"/>
</dbReference>
<dbReference type="InterPro" id="IPR001584">
    <property type="entry name" value="Integrase_cat-core"/>
</dbReference>
<accession>A0A2V1ILW5</accession>
<evidence type="ECO:0000259" key="3">
    <source>
        <dbReference type="PROSITE" id="PS50994"/>
    </source>
</evidence>
<evidence type="ECO:0000256" key="2">
    <source>
        <dbReference type="SAM" id="MobiDB-lite"/>
    </source>
</evidence>
<evidence type="ECO:0000313" key="4">
    <source>
        <dbReference type="EMBL" id="PWB00028.1"/>
    </source>
</evidence>
<protein>
    <submittedName>
        <fullName evidence="4">IS21 family transposase</fullName>
    </submittedName>
</protein>
<dbReference type="AlphaFoldDB" id="A0A2V1ILW5"/>
<dbReference type="Pfam" id="PF00665">
    <property type="entry name" value="rve"/>
    <property type="match status" value="1"/>
</dbReference>
<dbReference type="Proteomes" id="UP000244905">
    <property type="component" value="Unassembled WGS sequence"/>
</dbReference>